<evidence type="ECO:0000313" key="2">
    <source>
        <dbReference type="EMBL" id="MFC7291699.1"/>
    </source>
</evidence>
<feature type="chain" id="PRO_5045063734" evidence="1">
    <location>
        <begin position="24"/>
        <end position="202"/>
    </location>
</feature>
<accession>A0ABW2IL05</accession>
<keyword evidence="1" id="KW-0732">Signal</keyword>
<dbReference type="EMBL" id="JBHTBR010000005">
    <property type="protein sequence ID" value="MFC7291699.1"/>
    <property type="molecule type" value="Genomic_DNA"/>
</dbReference>
<protein>
    <submittedName>
        <fullName evidence="2">Uncharacterized protein</fullName>
    </submittedName>
</protein>
<reference evidence="3" key="1">
    <citation type="journal article" date="2019" name="Int. J. Syst. Evol. Microbiol.">
        <title>The Global Catalogue of Microorganisms (GCM) 10K type strain sequencing project: providing services to taxonomists for standard genome sequencing and annotation.</title>
        <authorList>
            <consortium name="The Broad Institute Genomics Platform"/>
            <consortium name="The Broad Institute Genome Sequencing Center for Infectious Disease"/>
            <person name="Wu L."/>
            <person name="Ma J."/>
        </authorList>
    </citation>
    <scope>NUCLEOTIDE SEQUENCE [LARGE SCALE GENOMIC DNA]</scope>
    <source>
        <strain evidence="3">CCUG 51308</strain>
    </source>
</reference>
<dbReference type="Proteomes" id="UP001596492">
    <property type="component" value="Unassembled WGS sequence"/>
</dbReference>
<evidence type="ECO:0000256" key="1">
    <source>
        <dbReference type="SAM" id="SignalP"/>
    </source>
</evidence>
<comment type="caution">
    <text evidence="2">The sequence shown here is derived from an EMBL/GenBank/DDBJ whole genome shotgun (WGS) entry which is preliminary data.</text>
</comment>
<organism evidence="2 3">
    <name type="scientific">Hirschia litorea</name>
    <dbReference type="NCBI Taxonomy" id="1199156"/>
    <lineage>
        <taxon>Bacteria</taxon>
        <taxon>Pseudomonadati</taxon>
        <taxon>Pseudomonadota</taxon>
        <taxon>Alphaproteobacteria</taxon>
        <taxon>Hyphomonadales</taxon>
        <taxon>Hyphomonadaceae</taxon>
        <taxon>Hirschia</taxon>
    </lineage>
</organism>
<sequence length="202" mass="22534">MKDSFKFGLAMLAICSLGQSAQAQTSTATTPAEMIEECKSLSVEFLAPARKCLIGCRAAASVRSTPEAEQQCKLAYAEFREKTQQAPVVGEVAIHAPHHVDSLVARFSERKGRLNRFELAPPEQSDGAKLAAKKCNFKLSQTALQTYANRNRPENRHIIQDIRARGQFEAFKLSNINWVEDGTRMTYDCQVEHLEVVGVDRY</sequence>
<proteinExistence type="predicted"/>
<keyword evidence="3" id="KW-1185">Reference proteome</keyword>
<gene>
    <name evidence="2" type="ORF">ACFQS8_08745</name>
</gene>
<evidence type="ECO:0000313" key="3">
    <source>
        <dbReference type="Proteomes" id="UP001596492"/>
    </source>
</evidence>
<feature type="signal peptide" evidence="1">
    <location>
        <begin position="1"/>
        <end position="23"/>
    </location>
</feature>
<dbReference type="RefSeq" id="WP_382166943.1">
    <property type="nucleotide sequence ID" value="NZ_JBHTBR010000005.1"/>
</dbReference>
<name>A0ABW2IL05_9PROT</name>